<gene>
    <name evidence="1" type="ORF">Pcinc_028566</name>
</gene>
<accession>A0AAE1F2S5</accession>
<comment type="caution">
    <text evidence="1">The sequence shown here is derived from an EMBL/GenBank/DDBJ whole genome shotgun (WGS) entry which is preliminary data.</text>
</comment>
<dbReference type="AlphaFoldDB" id="A0AAE1F2S5"/>
<dbReference type="EMBL" id="JAWQEG010003516">
    <property type="protein sequence ID" value="KAK3865849.1"/>
    <property type="molecule type" value="Genomic_DNA"/>
</dbReference>
<sequence length="462" mass="52881">MALEKHVGSLGPPTVHLQQQQQFPYPDSCYGDSDNLSDVCDVTAPSSSSGFWSGGFATSDVSLKERAALNASCLVVDENDDNDSDWGEEEWPVGRPLPLPEWGCERPEVRFVSLAHYHKFIWSATEHLKADLASQPYDAVSNFIWFGREYQKNRGEYPNLREFYRDYDPPMVSGHFTCVGLSAHLASRLADLEKDYPGLKDAMYQVSCEEELTQEEIEMHSELREPVTSQCLIEHVMLCIRMRVNDRHGVILFDPGYHLGHPITVMEDGAFPQSGVVLGNSANDNIKKFFSYNFLPHNNAFVVWNVREIRSGVVHKEYSSLIHVTRPFLSGLDVSERRSILFKLKSLICRDGSGKLSCGLYMFLRNFTDTNVTFFYESNGAKKHYKKALSYFLNERPDQRGTNWRYMDEEIETALQKIAMGTGINLKELRYMLVCVAELAQDEKFLREINEFEDDMTETFEN</sequence>
<evidence type="ECO:0000313" key="2">
    <source>
        <dbReference type="Proteomes" id="UP001286313"/>
    </source>
</evidence>
<keyword evidence="2" id="KW-1185">Reference proteome</keyword>
<organism evidence="1 2">
    <name type="scientific">Petrolisthes cinctipes</name>
    <name type="common">Flat porcelain crab</name>
    <dbReference type="NCBI Taxonomy" id="88211"/>
    <lineage>
        <taxon>Eukaryota</taxon>
        <taxon>Metazoa</taxon>
        <taxon>Ecdysozoa</taxon>
        <taxon>Arthropoda</taxon>
        <taxon>Crustacea</taxon>
        <taxon>Multicrustacea</taxon>
        <taxon>Malacostraca</taxon>
        <taxon>Eumalacostraca</taxon>
        <taxon>Eucarida</taxon>
        <taxon>Decapoda</taxon>
        <taxon>Pleocyemata</taxon>
        <taxon>Anomura</taxon>
        <taxon>Galatheoidea</taxon>
        <taxon>Porcellanidae</taxon>
        <taxon>Petrolisthes</taxon>
    </lineage>
</organism>
<protein>
    <submittedName>
        <fullName evidence="1">Uncharacterized protein</fullName>
    </submittedName>
</protein>
<proteinExistence type="predicted"/>
<evidence type="ECO:0000313" key="1">
    <source>
        <dbReference type="EMBL" id="KAK3865849.1"/>
    </source>
</evidence>
<dbReference type="Proteomes" id="UP001286313">
    <property type="component" value="Unassembled WGS sequence"/>
</dbReference>
<name>A0AAE1F2S5_PETCI</name>
<reference evidence="1" key="1">
    <citation type="submission" date="2023-10" db="EMBL/GenBank/DDBJ databases">
        <title>Genome assemblies of two species of porcelain crab, Petrolisthes cinctipes and Petrolisthes manimaculis (Anomura: Porcellanidae).</title>
        <authorList>
            <person name="Angst P."/>
        </authorList>
    </citation>
    <scope>NUCLEOTIDE SEQUENCE</scope>
    <source>
        <strain evidence="1">PB745_01</strain>
        <tissue evidence="1">Gill</tissue>
    </source>
</reference>